<gene>
    <name evidence="1" type="ORF">Slin15195_G044590</name>
</gene>
<dbReference type="Proteomes" id="UP001056384">
    <property type="component" value="Chromosome 3"/>
</dbReference>
<keyword evidence="2" id="KW-1185">Reference proteome</keyword>
<protein>
    <submittedName>
        <fullName evidence="1">Uncharacterized protein</fullName>
    </submittedName>
</protein>
<reference evidence="1" key="1">
    <citation type="submission" date="2022-06" db="EMBL/GenBank/DDBJ databases">
        <title>Complete genome sequences of two strains of the flax pathogen Septoria linicola.</title>
        <authorList>
            <person name="Lapalu N."/>
            <person name="Simon A."/>
            <person name="Demenou B."/>
            <person name="Paumier D."/>
            <person name="Guillot M.-P."/>
            <person name="Gout L."/>
            <person name="Valade R."/>
        </authorList>
    </citation>
    <scope>NUCLEOTIDE SEQUENCE</scope>
    <source>
        <strain evidence="1">SE15195</strain>
    </source>
</reference>
<dbReference type="EMBL" id="CP099420">
    <property type="protein sequence ID" value="USW51140.1"/>
    <property type="molecule type" value="Genomic_DNA"/>
</dbReference>
<dbReference type="AlphaFoldDB" id="A0A9Q9ALD7"/>
<evidence type="ECO:0000313" key="1">
    <source>
        <dbReference type="EMBL" id="USW51140.1"/>
    </source>
</evidence>
<proteinExistence type="predicted"/>
<evidence type="ECO:0000313" key="2">
    <source>
        <dbReference type="Proteomes" id="UP001056384"/>
    </source>
</evidence>
<sequence>MAKPKDEWDLIDFMDAPHEEDWLPKDEWQFAEDLLRVAVAAKEGPLEREKETKAMGGVWG</sequence>
<name>A0A9Q9ALD7_9PEZI</name>
<organism evidence="1 2">
    <name type="scientific">Septoria linicola</name>
    <dbReference type="NCBI Taxonomy" id="215465"/>
    <lineage>
        <taxon>Eukaryota</taxon>
        <taxon>Fungi</taxon>
        <taxon>Dikarya</taxon>
        <taxon>Ascomycota</taxon>
        <taxon>Pezizomycotina</taxon>
        <taxon>Dothideomycetes</taxon>
        <taxon>Dothideomycetidae</taxon>
        <taxon>Mycosphaerellales</taxon>
        <taxon>Mycosphaerellaceae</taxon>
        <taxon>Septoria</taxon>
    </lineage>
</organism>
<accession>A0A9Q9ALD7</accession>